<dbReference type="KEGG" id="njp:NEJAP_2260"/>
<name>A0A7R6PPG4_9GAMM</name>
<organism evidence="1 2">
    <name type="scientific">Neptunomonas japonica JAMM 1380</name>
    <dbReference type="NCBI Taxonomy" id="1441457"/>
    <lineage>
        <taxon>Bacteria</taxon>
        <taxon>Pseudomonadati</taxon>
        <taxon>Pseudomonadota</taxon>
        <taxon>Gammaproteobacteria</taxon>
        <taxon>Oceanospirillales</taxon>
        <taxon>Oceanospirillaceae</taxon>
        <taxon>Neptunomonas</taxon>
    </lineage>
</organism>
<dbReference type="Gene3D" id="3.40.50.300">
    <property type="entry name" value="P-loop containing nucleotide triphosphate hydrolases"/>
    <property type="match status" value="1"/>
</dbReference>
<gene>
    <name evidence="1" type="ORF">NEJAP_2260</name>
</gene>
<dbReference type="GO" id="GO:0016301">
    <property type="term" value="F:kinase activity"/>
    <property type="evidence" value="ECO:0007669"/>
    <property type="project" value="UniProtKB-KW"/>
</dbReference>
<dbReference type="Proteomes" id="UP000595332">
    <property type="component" value="Chromosome"/>
</dbReference>
<dbReference type="InterPro" id="IPR027417">
    <property type="entry name" value="P-loop_NTPase"/>
</dbReference>
<keyword evidence="1" id="KW-0808">Transferase</keyword>
<protein>
    <submittedName>
        <fullName evidence="1">Shikimate kinase</fullName>
    </submittedName>
</protein>
<keyword evidence="1" id="KW-0418">Kinase</keyword>
<accession>A0A7R6PPG4</accession>
<keyword evidence="2" id="KW-1185">Reference proteome</keyword>
<proteinExistence type="predicted"/>
<evidence type="ECO:0000313" key="1">
    <source>
        <dbReference type="EMBL" id="BBB30207.1"/>
    </source>
</evidence>
<dbReference type="AlphaFoldDB" id="A0A7R6PPG4"/>
<dbReference type="SUPFAM" id="SSF52540">
    <property type="entry name" value="P-loop containing nucleoside triphosphate hydrolases"/>
    <property type="match status" value="1"/>
</dbReference>
<reference evidence="1 2" key="1">
    <citation type="journal article" date="2008" name="Int. J. Syst. Evol. Microbiol.">
        <title>Neptunomonas japonica sp. nov., an Osedax japonicus symbiont-like bacterium isolated from sediment adjacent to sperm whale carcasses off Kagoshima, Japan.</title>
        <authorList>
            <person name="Miyazaki M."/>
            <person name="Nogi Y."/>
            <person name="Fujiwara Y."/>
            <person name="Kawato M."/>
            <person name="Kubokawa K."/>
            <person name="Horikoshi K."/>
        </authorList>
    </citation>
    <scope>NUCLEOTIDE SEQUENCE [LARGE SCALE GENOMIC DNA]</scope>
    <source>
        <strain evidence="1 2">JAMM 1380</strain>
    </source>
</reference>
<evidence type="ECO:0000313" key="2">
    <source>
        <dbReference type="Proteomes" id="UP000595332"/>
    </source>
</evidence>
<dbReference type="InterPro" id="IPR052922">
    <property type="entry name" value="Cytidylate_Kinase-2"/>
</dbReference>
<sequence>MRKVLVFGNSASGKSTLAIALCEREALAHLDLDTLAWLPTMPPSRKPLMDSQKQISKFIESNHGWVIEGCYSDLLEVAIPESNEIIFMNLPVDTCIANAKNRPWEPHKYVSKHAQDVNLSRLLDWIALYPKRTDTFSMVAHNELYVKYQGKKSMYTSNNRRLTVK</sequence>
<dbReference type="RefSeq" id="WP_201347412.1">
    <property type="nucleotide sequence ID" value="NZ_AP014546.1"/>
</dbReference>
<dbReference type="PANTHER" id="PTHR37816:SF2">
    <property type="entry name" value="DNA TOPOLOGY MODULATION PROTEIN FLAR-RELATED PROTEIN"/>
    <property type="match status" value="1"/>
</dbReference>
<dbReference type="EMBL" id="AP014546">
    <property type="protein sequence ID" value="BBB30207.1"/>
    <property type="molecule type" value="Genomic_DNA"/>
</dbReference>
<dbReference type="PANTHER" id="PTHR37816">
    <property type="entry name" value="YALI0E33011P"/>
    <property type="match status" value="1"/>
</dbReference>